<dbReference type="PANTHER" id="PTHR23240">
    <property type="entry name" value="DNA CROSS-LINK REPAIR PROTEIN PSO2/SNM1-RELATED"/>
    <property type="match status" value="1"/>
</dbReference>
<gene>
    <name evidence="2" type="ORF">RDB_LOCUS83020</name>
</gene>
<accession>A0A8H3HVF7</accession>
<dbReference type="Gene3D" id="3.40.50.12650">
    <property type="match status" value="1"/>
</dbReference>
<dbReference type="EMBL" id="CAJNJQ010001685">
    <property type="protein sequence ID" value="CAE7146274.1"/>
    <property type="molecule type" value="Genomic_DNA"/>
</dbReference>
<dbReference type="GO" id="GO:0035312">
    <property type="term" value="F:5'-3' DNA exonuclease activity"/>
    <property type="evidence" value="ECO:0007669"/>
    <property type="project" value="TreeGrafter"/>
</dbReference>
<feature type="domain" description="DNA repair metallo-beta-lactamase" evidence="1">
    <location>
        <begin position="78"/>
        <end position="201"/>
    </location>
</feature>
<proteinExistence type="predicted"/>
<evidence type="ECO:0000313" key="2">
    <source>
        <dbReference type="EMBL" id="CAE7146274.1"/>
    </source>
</evidence>
<dbReference type="GO" id="GO:0036297">
    <property type="term" value="P:interstrand cross-link repair"/>
    <property type="evidence" value="ECO:0007669"/>
    <property type="project" value="TreeGrafter"/>
</dbReference>
<sequence>AMVIDACAELAQLQTEISSNLAPTGNLESPGERVLVVVGTYTIGKERLIKAIARALSSKIYCNSDKHAVFMRQTDADLHAMLTSDPAAAQVHVLPLGKINIEGLDEYLTLHQAQYDRILGFKPTGWTYTPPTTAYNTIPTVNRIIAQARAHGYSASRLRPKRGSNSRVTIYNVPYSEHSSFRELSCFALSIDWDQMIATVGAESAETRERMEFWFDKWAKSRIDRAGAMVEHRCVDYW</sequence>
<evidence type="ECO:0000313" key="3">
    <source>
        <dbReference type="Proteomes" id="UP000663827"/>
    </source>
</evidence>
<dbReference type="PANTHER" id="PTHR23240:SF6">
    <property type="entry name" value="DNA CROSS-LINK REPAIR 1A PROTEIN"/>
    <property type="match status" value="1"/>
</dbReference>
<dbReference type="InterPro" id="IPR011084">
    <property type="entry name" value="DRMBL"/>
</dbReference>
<dbReference type="FunFam" id="3.40.50.12650:FF:000007">
    <property type="entry name" value="DNA cross-link repair 1A protein, variant"/>
    <property type="match status" value="1"/>
</dbReference>
<feature type="non-terminal residue" evidence="2">
    <location>
        <position position="1"/>
    </location>
</feature>
<comment type="caution">
    <text evidence="2">The sequence shown here is derived from an EMBL/GenBank/DDBJ whole genome shotgun (WGS) entry which is preliminary data.</text>
</comment>
<dbReference type="Proteomes" id="UP000663827">
    <property type="component" value="Unassembled WGS sequence"/>
</dbReference>
<evidence type="ECO:0000259" key="1">
    <source>
        <dbReference type="Pfam" id="PF07522"/>
    </source>
</evidence>
<protein>
    <recommendedName>
        <fullName evidence="1">DNA repair metallo-beta-lactamase domain-containing protein</fullName>
    </recommendedName>
</protein>
<organism evidence="2 3">
    <name type="scientific">Rhizoctonia solani</name>
    <dbReference type="NCBI Taxonomy" id="456999"/>
    <lineage>
        <taxon>Eukaryota</taxon>
        <taxon>Fungi</taxon>
        <taxon>Dikarya</taxon>
        <taxon>Basidiomycota</taxon>
        <taxon>Agaricomycotina</taxon>
        <taxon>Agaricomycetes</taxon>
        <taxon>Cantharellales</taxon>
        <taxon>Ceratobasidiaceae</taxon>
        <taxon>Rhizoctonia</taxon>
    </lineage>
</organism>
<dbReference type="Pfam" id="PF07522">
    <property type="entry name" value="DRMBL"/>
    <property type="match status" value="1"/>
</dbReference>
<reference evidence="2" key="1">
    <citation type="submission" date="2021-01" db="EMBL/GenBank/DDBJ databases">
        <authorList>
            <person name="Kaushik A."/>
        </authorList>
    </citation>
    <scope>NUCLEOTIDE SEQUENCE</scope>
    <source>
        <strain evidence="2">AG5</strain>
    </source>
</reference>
<name>A0A8H3HVF7_9AGAM</name>
<dbReference type="GO" id="GO:0006303">
    <property type="term" value="P:double-strand break repair via nonhomologous end joining"/>
    <property type="evidence" value="ECO:0007669"/>
    <property type="project" value="TreeGrafter"/>
</dbReference>
<dbReference type="AlphaFoldDB" id="A0A8H3HVF7"/>
<dbReference type="GO" id="GO:0003684">
    <property type="term" value="F:damaged DNA binding"/>
    <property type="evidence" value="ECO:0007669"/>
    <property type="project" value="TreeGrafter"/>
</dbReference>